<evidence type="ECO:0000256" key="7">
    <source>
        <dbReference type="PIRSR" id="PIRSR000130-4"/>
    </source>
</evidence>
<dbReference type="EMBL" id="JACHVC010000006">
    <property type="protein sequence ID" value="MBC2605714.1"/>
    <property type="molecule type" value="Genomic_DNA"/>
</dbReference>
<evidence type="ECO:0000256" key="6">
    <source>
        <dbReference type="PIRSR" id="PIRSR000130-3"/>
    </source>
</evidence>
<dbReference type="RefSeq" id="WP_185659580.1">
    <property type="nucleotide sequence ID" value="NZ_CAWPOO010000006.1"/>
</dbReference>
<feature type="binding site" description="in other chain" evidence="7">
    <location>
        <position position="345"/>
    </location>
    <ligand>
        <name>K(+)</name>
        <dbReference type="ChEBI" id="CHEBI:29103"/>
        <note>ligand shared between two tetrameric partners</note>
    </ligand>
</feature>
<dbReference type="GO" id="GO:0046872">
    <property type="term" value="F:metal ion binding"/>
    <property type="evidence" value="ECO:0007669"/>
    <property type="project" value="UniProtKB-KW"/>
</dbReference>
<dbReference type="FunFam" id="3.20.20.70:FF:000424">
    <property type="entry name" value="Inosine-5'-monophosphate dehydrogenase 2"/>
    <property type="match status" value="1"/>
</dbReference>
<feature type="binding site" evidence="6">
    <location>
        <begin position="338"/>
        <end position="340"/>
    </location>
    <ligand>
        <name>NAD(+)</name>
        <dbReference type="ChEBI" id="CHEBI:57540"/>
    </ligand>
</feature>
<dbReference type="PROSITE" id="PS51371">
    <property type="entry name" value="CBS"/>
    <property type="match status" value="2"/>
</dbReference>
<evidence type="ECO:0000256" key="2">
    <source>
        <dbReference type="ARBA" id="ARBA00022723"/>
    </source>
</evidence>
<dbReference type="SUPFAM" id="SSF54631">
    <property type="entry name" value="CBS-domain pair"/>
    <property type="match status" value="1"/>
</dbReference>
<dbReference type="Proteomes" id="UP000526501">
    <property type="component" value="Unassembled WGS sequence"/>
</dbReference>
<feature type="active site" description="Proton acceptor" evidence="5">
    <location>
        <position position="440"/>
    </location>
</feature>
<dbReference type="SMART" id="SM00116">
    <property type="entry name" value="CBS"/>
    <property type="match status" value="2"/>
</dbReference>
<dbReference type="Pfam" id="PF00571">
    <property type="entry name" value="CBS"/>
    <property type="match status" value="1"/>
</dbReference>
<dbReference type="PANTHER" id="PTHR11911:SF111">
    <property type="entry name" value="INOSINE-5'-MONOPHOSPHATE DEHYDROGENASE"/>
    <property type="match status" value="1"/>
</dbReference>
<name>A0A7X1B4W0_9BACT</name>
<keyword evidence="11" id="KW-1185">Reference proteome</keyword>
<feature type="active site" description="Thioimidate intermediate" evidence="5">
    <location>
        <position position="345"/>
    </location>
</feature>
<organism evidence="10 11">
    <name type="scientific">Pelagicoccus albus</name>
    <dbReference type="NCBI Taxonomy" id="415222"/>
    <lineage>
        <taxon>Bacteria</taxon>
        <taxon>Pseudomonadati</taxon>
        <taxon>Verrucomicrobiota</taxon>
        <taxon>Opitutia</taxon>
        <taxon>Puniceicoccales</taxon>
        <taxon>Pelagicoccaceae</taxon>
        <taxon>Pelagicoccus</taxon>
    </lineage>
</organism>
<dbReference type="SUPFAM" id="SSF51412">
    <property type="entry name" value="Inosine monophosphate dehydrogenase (IMPDH)"/>
    <property type="match status" value="1"/>
</dbReference>
<dbReference type="SMART" id="SM01240">
    <property type="entry name" value="IMPDH"/>
    <property type="match status" value="1"/>
</dbReference>
<feature type="domain" description="CBS" evidence="9">
    <location>
        <begin position="114"/>
        <end position="174"/>
    </location>
</feature>
<keyword evidence="4 8" id="KW-0129">CBS domain</keyword>
<evidence type="ECO:0000313" key="11">
    <source>
        <dbReference type="Proteomes" id="UP000526501"/>
    </source>
</evidence>
<feature type="domain" description="CBS" evidence="9">
    <location>
        <begin position="175"/>
        <end position="238"/>
    </location>
</feature>
<dbReference type="InterPro" id="IPR046342">
    <property type="entry name" value="CBS_dom_sf"/>
</dbReference>
<reference evidence="10 11" key="1">
    <citation type="submission" date="2020-07" db="EMBL/GenBank/DDBJ databases">
        <authorList>
            <person name="Feng X."/>
        </authorList>
    </citation>
    <scope>NUCLEOTIDE SEQUENCE [LARGE SCALE GENOMIC DNA]</scope>
    <source>
        <strain evidence="10 11">JCM23202</strain>
    </source>
</reference>
<evidence type="ECO:0000256" key="5">
    <source>
        <dbReference type="PIRSR" id="PIRSR000130-1"/>
    </source>
</evidence>
<dbReference type="GO" id="GO:0003938">
    <property type="term" value="F:IMP dehydrogenase activity"/>
    <property type="evidence" value="ECO:0007669"/>
    <property type="project" value="InterPro"/>
</dbReference>
<protein>
    <submittedName>
        <fullName evidence="10">IMP dehydrogenase</fullName>
    </submittedName>
</protein>
<feature type="binding site" description="in other chain" evidence="7">
    <location>
        <position position="340"/>
    </location>
    <ligand>
        <name>K(+)</name>
        <dbReference type="ChEBI" id="CHEBI:29103"/>
        <note>ligand shared between two tetrameric partners</note>
    </ligand>
</feature>
<sequence length="522" mass="55889">MASLSSKDFDENSYYLGSDDFFTAQRDNALTYDDVSLATNYTDILPRNASLATSLSDRLMLNLPILSSDMDTVTEYQMAIHMALCGGMGIIHYNMPYREQVSQVTRVKYHINGLLPNPITIPIHLKIGDVLKLIAEKSYKFRTFPVVDENGRLAGLLSSRVVKERYSALEVKDAMEPLDHVHAMNEKDVLHDPIRVADKFFSENIGINKLLVVNSDGFLKGIVSLSDIERINAESQSVLKPARDSNFRLVVGAAISAIRKPDGSLDHDAIAEHVGNLVAEKVDAVAVSTAHGHSAGVGETVKFVREQFPDLTIIAGNVTSASGVEYLADCGANAIKIGQGPGSICTTRIVAGVGVPQLTALYVAAQGAKKKGVKIIADGGITKSGDMVKALTLSDAVILGGMLAGCREAPGELIEINGKLYKQYRGMGSISAMEKGSASRYGQDKKDTTRKLTAEGIEGMKEVQGTVSETLAPLAGGIQSGMGYLGAATLPELKSKARYVRISSAGMKESAPHDVIEISKRG</sequence>
<gene>
    <name evidence="10" type="ORF">H5P27_06625</name>
</gene>
<evidence type="ECO:0000256" key="1">
    <source>
        <dbReference type="ARBA" id="ARBA00005502"/>
    </source>
</evidence>
<dbReference type="InterPro" id="IPR005990">
    <property type="entry name" value="IMP_DH"/>
</dbReference>
<evidence type="ECO:0000256" key="3">
    <source>
        <dbReference type="ARBA" id="ARBA00023002"/>
    </source>
</evidence>
<dbReference type="InterPro" id="IPR000644">
    <property type="entry name" value="CBS_dom"/>
</dbReference>
<comment type="caution">
    <text evidence="10">The sequence shown here is derived from an EMBL/GenBank/DDBJ whole genome shotgun (WGS) entry which is preliminary data.</text>
</comment>
<keyword evidence="7" id="KW-0630">Potassium</keyword>
<keyword evidence="6" id="KW-0520">NAD</keyword>
<evidence type="ECO:0000256" key="8">
    <source>
        <dbReference type="PROSITE-ProRule" id="PRU00703"/>
    </source>
</evidence>
<evidence type="ECO:0000256" key="4">
    <source>
        <dbReference type="ARBA" id="ARBA00023122"/>
    </source>
</evidence>
<dbReference type="AlphaFoldDB" id="A0A7X1B4W0"/>
<evidence type="ECO:0000259" key="9">
    <source>
        <dbReference type="PROSITE" id="PS51371"/>
    </source>
</evidence>
<dbReference type="InterPro" id="IPR013785">
    <property type="entry name" value="Aldolase_TIM"/>
</dbReference>
<comment type="similarity">
    <text evidence="1">Belongs to the IMPDH/GMPR family.</text>
</comment>
<keyword evidence="2" id="KW-0479">Metal-binding</keyword>
<dbReference type="PANTHER" id="PTHR11911">
    <property type="entry name" value="INOSINE-5-MONOPHOSPHATE DEHYDROGENASE RELATED"/>
    <property type="match status" value="1"/>
</dbReference>
<proteinExistence type="inferred from homology"/>
<dbReference type="InterPro" id="IPR001093">
    <property type="entry name" value="IMP_DH_GMPRt"/>
</dbReference>
<dbReference type="Gene3D" id="3.20.20.70">
    <property type="entry name" value="Aldolase class I"/>
    <property type="match status" value="1"/>
</dbReference>
<evidence type="ECO:0000313" key="10">
    <source>
        <dbReference type="EMBL" id="MBC2605714.1"/>
    </source>
</evidence>
<dbReference type="GO" id="GO:0006183">
    <property type="term" value="P:GTP biosynthetic process"/>
    <property type="evidence" value="ECO:0007669"/>
    <property type="project" value="TreeGrafter"/>
</dbReference>
<keyword evidence="3" id="KW-0560">Oxidoreductase</keyword>
<dbReference type="CDD" id="cd00381">
    <property type="entry name" value="IMPDH"/>
    <property type="match status" value="1"/>
</dbReference>
<dbReference type="Pfam" id="PF00478">
    <property type="entry name" value="IMPDH"/>
    <property type="match status" value="1"/>
</dbReference>
<dbReference type="PIRSF" id="PIRSF000130">
    <property type="entry name" value="IMPDH"/>
    <property type="match status" value="1"/>
</dbReference>
<accession>A0A7X1B4W0</accession>
<feature type="binding site" description="in other chain" evidence="7">
    <location>
        <position position="342"/>
    </location>
    <ligand>
        <name>K(+)</name>
        <dbReference type="ChEBI" id="CHEBI:29103"/>
        <note>ligand shared between two tetrameric partners</note>
    </ligand>
</feature>